<dbReference type="PANTHER" id="PTHR11661">
    <property type="entry name" value="60S RIBOSOMAL PROTEIN L12"/>
    <property type="match status" value="1"/>
</dbReference>
<dbReference type="PANTHER" id="PTHR11661:SF1">
    <property type="entry name" value="LARGE RIBOSOMAL SUBUNIT PROTEIN UL11M"/>
    <property type="match status" value="1"/>
</dbReference>
<dbReference type="PROSITE" id="PS00359">
    <property type="entry name" value="RIBOSOMAL_L11"/>
    <property type="match status" value="1"/>
</dbReference>
<dbReference type="HAMAP" id="MF_00736">
    <property type="entry name" value="Ribosomal_uL11"/>
    <property type="match status" value="1"/>
</dbReference>
<dbReference type="InterPro" id="IPR036796">
    <property type="entry name" value="Ribosomal_uL11_N_sf"/>
</dbReference>
<dbReference type="SUPFAM" id="SSF46906">
    <property type="entry name" value="Ribosomal protein L11, C-terminal domain"/>
    <property type="match status" value="1"/>
</dbReference>
<feature type="region of interest" description="Disordered" evidence="8">
    <location>
        <begin position="1"/>
        <end position="24"/>
    </location>
</feature>
<gene>
    <name evidence="6" type="primary">rpl11</name>
    <name evidence="11" type="ORF">AMET1_1452</name>
</gene>
<keyword evidence="5 6" id="KW-0687">Ribonucleoprotein</keyword>
<dbReference type="SMART" id="SM00649">
    <property type="entry name" value="RL11"/>
    <property type="match status" value="1"/>
</dbReference>
<dbReference type="Gene3D" id="3.30.1550.10">
    <property type="entry name" value="Ribosomal protein L11/L12, N-terminal domain"/>
    <property type="match status" value="1"/>
</dbReference>
<evidence type="ECO:0000259" key="9">
    <source>
        <dbReference type="Pfam" id="PF00298"/>
    </source>
</evidence>
<evidence type="ECO:0000256" key="6">
    <source>
        <dbReference type="HAMAP-Rule" id="MF_00736"/>
    </source>
</evidence>
<dbReference type="GO" id="GO:0003735">
    <property type="term" value="F:structural constituent of ribosome"/>
    <property type="evidence" value="ECO:0007669"/>
    <property type="project" value="InterPro"/>
</dbReference>
<dbReference type="InterPro" id="IPR020784">
    <property type="entry name" value="Ribosomal_uL11_N"/>
</dbReference>
<dbReference type="InterPro" id="IPR036769">
    <property type="entry name" value="Ribosomal_uL11_C_sf"/>
</dbReference>
<protein>
    <recommendedName>
        <fullName evidence="6">Large ribosomal subunit protein uL11</fullName>
    </recommendedName>
</protein>
<dbReference type="GO" id="GO:0015934">
    <property type="term" value="C:large ribosomal subunit"/>
    <property type="evidence" value="ECO:0007669"/>
    <property type="project" value="TreeGrafter"/>
</dbReference>
<comment type="subunit">
    <text evidence="6">Part of the ribosomal stalk of the 50S ribosomal subunit. Interacts with L10 and the large rRNA to form the base of the stalk. L10 forms an elongated spine to which L12 dimers bind in a sequential fashion forming a multimeric L10(L12)X complex.</text>
</comment>
<feature type="region of interest" description="Disordered" evidence="8">
    <location>
        <begin position="77"/>
        <end position="97"/>
    </location>
</feature>
<evidence type="ECO:0000256" key="3">
    <source>
        <dbReference type="ARBA" id="ARBA00022884"/>
    </source>
</evidence>
<dbReference type="Pfam" id="PF00298">
    <property type="entry name" value="Ribosomal_L11"/>
    <property type="match status" value="1"/>
</dbReference>
<keyword evidence="3 6" id="KW-0694">RNA-binding</keyword>
<dbReference type="Gene3D" id="1.10.10.250">
    <property type="entry name" value="Ribosomal protein L11, C-terminal domain"/>
    <property type="match status" value="1"/>
</dbReference>
<evidence type="ECO:0000256" key="8">
    <source>
        <dbReference type="SAM" id="MobiDB-lite"/>
    </source>
</evidence>
<dbReference type="OrthoDB" id="8842at2157"/>
<evidence type="ECO:0000256" key="5">
    <source>
        <dbReference type="ARBA" id="ARBA00023274"/>
    </source>
</evidence>
<accession>A0A1Y3GDZ9</accession>
<feature type="domain" description="Large ribosomal subunit protein uL11 N-terminal" evidence="10">
    <location>
        <begin position="6"/>
        <end position="60"/>
    </location>
</feature>
<organism evidence="11 12">
    <name type="scientific">Methanonatronarchaeum thermophilum</name>
    <dbReference type="NCBI Taxonomy" id="1927129"/>
    <lineage>
        <taxon>Archaea</taxon>
        <taxon>Methanobacteriati</taxon>
        <taxon>Methanobacteriota</taxon>
        <taxon>Methanonatronarchaeia</taxon>
        <taxon>Methanonatronarchaeales</taxon>
        <taxon>Methanonatronarchaeaceae</taxon>
        <taxon>Methanonatronarchaeum</taxon>
    </lineage>
</organism>
<dbReference type="EMBL" id="MRZU01000004">
    <property type="protein sequence ID" value="OUJ18533.1"/>
    <property type="molecule type" value="Genomic_DNA"/>
</dbReference>
<evidence type="ECO:0000313" key="12">
    <source>
        <dbReference type="Proteomes" id="UP000195137"/>
    </source>
</evidence>
<dbReference type="NCBIfam" id="NF002232">
    <property type="entry name" value="PRK01143.1"/>
    <property type="match status" value="1"/>
</dbReference>
<reference evidence="11 12" key="1">
    <citation type="submission" date="2016-12" db="EMBL/GenBank/DDBJ databases">
        <title>Discovery of methanogenic haloarchaea.</title>
        <authorList>
            <person name="Sorokin D.Y."/>
            <person name="Makarova K.S."/>
            <person name="Abbas B."/>
            <person name="Ferrer M."/>
            <person name="Golyshin P.N."/>
        </authorList>
    </citation>
    <scope>NUCLEOTIDE SEQUENCE [LARGE SCALE GENOMIC DNA]</scope>
    <source>
        <strain evidence="11">AMET1</strain>
    </source>
</reference>
<feature type="domain" description="Large ribosomal subunit protein uL11 C-terminal" evidence="9">
    <location>
        <begin position="68"/>
        <end position="135"/>
    </location>
</feature>
<evidence type="ECO:0000256" key="1">
    <source>
        <dbReference type="ARBA" id="ARBA00010537"/>
    </source>
</evidence>
<evidence type="ECO:0000313" key="11">
    <source>
        <dbReference type="EMBL" id="OUJ18533.1"/>
    </source>
</evidence>
<dbReference type="GO" id="GO:0070180">
    <property type="term" value="F:large ribosomal subunit rRNA binding"/>
    <property type="evidence" value="ECO:0007669"/>
    <property type="project" value="UniProtKB-UniRule"/>
</dbReference>
<comment type="function">
    <text evidence="6">Forms part of the ribosomal stalk which helps the ribosome interact with GTP-bound translation factors.</text>
</comment>
<evidence type="ECO:0000259" key="10">
    <source>
        <dbReference type="Pfam" id="PF03946"/>
    </source>
</evidence>
<dbReference type="Pfam" id="PF03946">
    <property type="entry name" value="Ribosomal_L11_N"/>
    <property type="match status" value="1"/>
</dbReference>
<sequence>MEEISALVDAGNVSPGPPLGPKLGPLGVNIQQVVEDINKETKDFEGMQVPVTLQVDPETKEYEIEVGKPPTTALVKKEAGVEKGSGNPSSEYNGSLSKDKLEKIAEMKKEDLLGKDTEQRMKEVAGTCRSMGIKIDGKPPQEFIDSL</sequence>
<keyword evidence="2 6" id="KW-0699">rRNA-binding</keyword>
<evidence type="ECO:0000256" key="4">
    <source>
        <dbReference type="ARBA" id="ARBA00022980"/>
    </source>
</evidence>
<dbReference type="Proteomes" id="UP000195137">
    <property type="component" value="Unassembled WGS sequence"/>
</dbReference>
<evidence type="ECO:0000256" key="2">
    <source>
        <dbReference type="ARBA" id="ARBA00022730"/>
    </source>
</evidence>
<dbReference type="GO" id="GO:0006412">
    <property type="term" value="P:translation"/>
    <property type="evidence" value="ECO:0007669"/>
    <property type="project" value="UniProtKB-UniRule"/>
</dbReference>
<evidence type="ECO:0000256" key="7">
    <source>
        <dbReference type="RuleBase" id="RU003978"/>
    </source>
</evidence>
<feature type="compositionally biased region" description="Polar residues" evidence="8">
    <location>
        <begin position="86"/>
        <end position="96"/>
    </location>
</feature>
<name>A0A1Y3GDZ9_9EURY</name>
<keyword evidence="12" id="KW-1185">Reference proteome</keyword>
<comment type="similarity">
    <text evidence="1 6 7">Belongs to the universal ribosomal protein uL11 family.</text>
</comment>
<comment type="caution">
    <text evidence="11">The sequence shown here is derived from an EMBL/GenBank/DDBJ whole genome shotgun (WGS) entry which is preliminary data.</text>
</comment>
<dbReference type="InterPro" id="IPR020785">
    <property type="entry name" value="Ribosomal_uL11_CS"/>
</dbReference>
<proteinExistence type="inferred from homology"/>
<dbReference type="InterPro" id="IPR020783">
    <property type="entry name" value="Ribosomal_uL11_C"/>
</dbReference>
<dbReference type="CDD" id="cd00349">
    <property type="entry name" value="Ribosomal_L11"/>
    <property type="match status" value="1"/>
</dbReference>
<dbReference type="SUPFAM" id="SSF54747">
    <property type="entry name" value="Ribosomal L11/L12e N-terminal domain"/>
    <property type="match status" value="1"/>
</dbReference>
<dbReference type="AlphaFoldDB" id="A0A1Y3GDZ9"/>
<dbReference type="InterPro" id="IPR000911">
    <property type="entry name" value="Ribosomal_uL11"/>
</dbReference>
<keyword evidence="4 6" id="KW-0689">Ribosomal protein</keyword>